<feature type="signal peptide" evidence="2">
    <location>
        <begin position="1"/>
        <end position="18"/>
    </location>
</feature>
<dbReference type="AlphaFoldDB" id="A0A838YAF0"/>
<dbReference type="RefSeq" id="WP_181835237.1">
    <property type="nucleotide sequence ID" value="NZ_JACERN010000022.1"/>
</dbReference>
<reference evidence="4 5" key="1">
    <citation type="submission" date="2020-07" db="EMBL/GenBank/DDBJ databases">
        <title>Draft genome sequence of violacein-producing bacteria and related species.</title>
        <authorList>
            <person name="Wilson H.S."/>
            <person name="De Leon M.E."/>
        </authorList>
    </citation>
    <scope>NUCLEOTIDE SEQUENCE [LARGE SCALE GENOMIC DNA]</scope>
    <source>
        <strain evidence="4 5">HSC-21Su07</strain>
    </source>
</reference>
<dbReference type="EMBL" id="JACERN010000022">
    <property type="protein sequence ID" value="MBA4708015.1"/>
    <property type="molecule type" value="Genomic_DNA"/>
</dbReference>
<comment type="caution">
    <text evidence="4">The sequence shown here is derived from an EMBL/GenBank/DDBJ whole genome shotgun (WGS) entry which is preliminary data.</text>
</comment>
<gene>
    <name evidence="4" type="ORF">H2Z84_06415</name>
</gene>
<accession>A0A838YAF0</accession>
<evidence type="ECO:0000313" key="4">
    <source>
        <dbReference type="EMBL" id="MBA4708015.1"/>
    </source>
</evidence>
<comment type="subcellular location">
    <subcellularLocation>
        <location evidence="1">Cell outer membrane</location>
        <topology evidence="1">Lipid-anchor</topology>
    </subcellularLocation>
</comment>
<proteinExistence type="predicted"/>
<keyword evidence="2" id="KW-0732">Signal</keyword>
<evidence type="ECO:0000256" key="2">
    <source>
        <dbReference type="SAM" id="SignalP"/>
    </source>
</evidence>
<protein>
    <submittedName>
        <fullName evidence="4">Cupredoxin domain-containing protein</fullName>
    </submittedName>
</protein>
<sequence>MKIAMFLAAALLSMSALADDMPTYKLELKDGVLKPARLQVPVNTKFRLEVSNTGKTPAEFESTQLRKEKVLAPGVTSSVVILPLAAGEYKFFDDFHMATAQGVIVAK</sequence>
<dbReference type="Pfam" id="PF13473">
    <property type="entry name" value="Cupredoxin_1"/>
    <property type="match status" value="1"/>
</dbReference>
<dbReference type="Gene3D" id="2.60.40.420">
    <property type="entry name" value="Cupredoxins - blue copper proteins"/>
    <property type="match status" value="1"/>
</dbReference>
<evidence type="ECO:0000256" key="1">
    <source>
        <dbReference type="ARBA" id="ARBA00004459"/>
    </source>
</evidence>
<dbReference type="InterPro" id="IPR028096">
    <property type="entry name" value="EfeO_Cupredoxin"/>
</dbReference>
<evidence type="ECO:0000259" key="3">
    <source>
        <dbReference type="Pfam" id="PF13473"/>
    </source>
</evidence>
<keyword evidence="5" id="KW-1185">Reference proteome</keyword>
<dbReference type="GO" id="GO:0009279">
    <property type="term" value="C:cell outer membrane"/>
    <property type="evidence" value="ECO:0007669"/>
    <property type="project" value="UniProtKB-SubCell"/>
</dbReference>
<dbReference type="InterPro" id="IPR008972">
    <property type="entry name" value="Cupredoxin"/>
</dbReference>
<organism evidence="4 5">
    <name type="scientific">Aquitalea aquatica</name>
    <dbReference type="NCBI Taxonomy" id="3044273"/>
    <lineage>
        <taxon>Bacteria</taxon>
        <taxon>Pseudomonadati</taxon>
        <taxon>Pseudomonadota</taxon>
        <taxon>Betaproteobacteria</taxon>
        <taxon>Neisseriales</taxon>
        <taxon>Chromobacteriaceae</taxon>
        <taxon>Aquitalea</taxon>
    </lineage>
</organism>
<name>A0A838YAF0_9NEIS</name>
<evidence type="ECO:0000313" key="5">
    <source>
        <dbReference type="Proteomes" id="UP000545606"/>
    </source>
</evidence>
<feature type="chain" id="PRO_5032723058" evidence="2">
    <location>
        <begin position="19"/>
        <end position="107"/>
    </location>
</feature>
<feature type="domain" description="EfeO-type cupredoxin-like" evidence="3">
    <location>
        <begin position="3"/>
        <end position="106"/>
    </location>
</feature>
<dbReference type="SUPFAM" id="SSF49503">
    <property type="entry name" value="Cupredoxins"/>
    <property type="match status" value="1"/>
</dbReference>
<dbReference type="Proteomes" id="UP000545606">
    <property type="component" value="Unassembled WGS sequence"/>
</dbReference>